<feature type="domain" description="DUF7981" evidence="3">
    <location>
        <begin position="26"/>
        <end position="91"/>
    </location>
</feature>
<proteinExistence type="predicted"/>
<feature type="transmembrane region" description="Helical" evidence="2">
    <location>
        <begin position="59"/>
        <end position="82"/>
    </location>
</feature>
<dbReference type="AlphaFoldDB" id="A0A343TN29"/>
<gene>
    <name evidence="4" type="ORF">AArcSl_2890</name>
</gene>
<dbReference type="KEGG" id="hdf:AArcSl_2890"/>
<keyword evidence="2" id="KW-0812">Transmembrane</keyword>
<feature type="region of interest" description="Disordered" evidence="1">
    <location>
        <begin position="1"/>
        <end position="26"/>
    </location>
</feature>
<dbReference type="EMBL" id="CP025066">
    <property type="protein sequence ID" value="AUX10501.1"/>
    <property type="molecule type" value="Genomic_DNA"/>
</dbReference>
<dbReference type="Proteomes" id="UP000263012">
    <property type="component" value="Chromosome"/>
</dbReference>
<accession>A0A343TN29</accession>
<evidence type="ECO:0000313" key="5">
    <source>
        <dbReference type="Proteomes" id="UP000263012"/>
    </source>
</evidence>
<dbReference type="GeneID" id="37879248"/>
<dbReference type="Pfam" id="PF25938">
    <property type="entry name" value="DUF7981"/>
    <property type="match status" value="1"/>
</dbReference>
<name>A0A343TN29_9EURY</name>
<organism evidence="4 5">
    <name type="scientific">Halalkaliarchaeum desulfuricum</name>
    <dbReference type="NCBI Taxonomy" id="2055893"/>
    <lineage>
        <taxon>Archaea</taxon>
        <taxon>Methanobacteriati</taxon>
        <taxon>Methanobacteriota</taxon>
        <taxon>Stenosarchaea group</taxon>
        <taxon>Halobacteria</taxon>
        <taxon>Halobacteriales</taxon>
        <taxon>Haloferacaceae</taxon>
        <taxon>Halalkaliarchaeum</taxon>
    </lineage>
</organism>
<evidence type="ECO:0000313" key="4">
    <source>
        <dbReference type="EMBL" id="AUX10501.1"/>
    </source>
</evidence>
<dbReference type="RefSeq" id="WP_245883274.1">
    <property type="nucleotide sequence ID" value="NZ_CP025066.1"/>
</dbReference>
<keyword evidence="2" id="KW-1133">Transmembrane helix</keyword>
<dbReference type="InterPro" id="IPR058287">
    <property type="entry name" value="DUF7981"/>
</dbReference>
<sequence>MTDGGDGTDGPTDVGGIESSAGIHPRDRRKSALLWGVIGALAFLVVAQGYLLLGGDLSFGYAGLFPLAGAIGAALGVTSYLFEHRLLQWGR</sequence>
<evidence type="ECO:0000259" key="3">
    <source>
        <dbReference type="Pfam" id="PF25938"/>
    </source>
</evidence>
<keyword evidence="5" id="KW-1185">Reference proteome</keyword>
<protein>
    <recommendedName>
        <fullName evidence="3">DUF7981 domain-containing protein</fullName>
    </recommendedName>
</protein>
<evidence type="ECO:0000256" key="2">
    <source>
        <dbReference type="SAM" id="Phobius"/>
    </source>
</evidence>
<keyword evidence="2" id="KW-0472">Membrane</keyword>
<evidence type="ECO:0000256" key="1">
    <source>
        <dbReference type="SAM" id="MobiDB-lite"/>
    </source>
</evidence>
<reference evidence="5" key="1">
    <citation type="submission" date="2017-11" db="EMBL/GenBank/DDBJ databases">
        <title>Phenotypic and genomic properties of facultatively anaerobic sulfur-reducing natronoarchaea from hypersaline soda lakes.</title>
        <authorList>
            <person name="Sorokin D.Y."/>
            <person name="Kublanov I.V."/>
            <person name="Roman P."/>
            <person name="Sinninghe Damste J.S."/>
            <person name="Golyshin P.N."/>
            <person name="Rojo D."/>
            <person name="Ciordia S."/>
            <person name="Mena M.D.C."/>
            <person name="Ferrer M."/>
            <person name="Messina E."/>
            <person name="Smedile F."/>
            <person name="La Spada G."/>
            <person name="La Cono V."/>
            <person name="Yakimov M.M."/>
        </authorList>
    </citation>
    <scope>NUCLEOTIDE SEQUENCE [LARGE SCALE GENOMIC DNA]</scope>
    <source>
        <strain evidence="5">AArc-Sl</strain>
    </source>
</reference>
<feature type="transmembrane region" description="Helical" evidence="2">
    <location>
        <begin position="32"/>
        <end position="53"/>
    </location>
</feature>